<dbReference type="AlphaFoldDB" id="A0A165EAM8"/>
<evidence type="ECO:0008006" key="7">
    <source>
        <dbReference type="Google" id="ProtNLM"/>
    </source>
</evidence>
<proteinExistence type="predicted"/>
<evidence type="ECO:0000313" key="6">
    <source>
        <dbReference type="Proteomes" id="UP000594979"/>
    </source>
</evidence>
<protein>
    <recommendedName>
        <fullName evidence="7">SAF domain-containing protein</fullName>
    </recommendedName>
</protein>
<dbReference type="EMBL" id="LQQR01000012">
    <property type="protein sequence ID" value="KZE22121.1"/>
    <property type="molecule type" value="Genomic_DNA"/>
</dbReference>
<accession>A0A165EAM8</accession>
<evidence type="ECO:0000313" key="4">
    <source>
        <dbReference type="Proteomes" id="UP000076612"/>
    </source>
</evidence>
<organism evidence="2 6">
    <name type="scientific">Brevibacterium casei</name>
    <dbReference type="NCBI Taxonomy" id="33889"/>
    <lineage>
        <taxon>Bacteria</taxon>
        <taxon>Bacillati</taxon>
        <taxon>Actinomycetota</taxon>
        <taxon>Actinomycetes</taxon>
        <taxon>Micrococcales</taxon>
        <taxon>Brevibacteriaceae</taxon>
        <taxon>Brevibacterium</taxon>
    </lineage>
</organism>
<dbReference type="STRING" id="33889.AVW13_01110"/>
<reference evidence="3 5" key="3">
    <citation type="submission" date="2019-02" db="EMBL/GenBank/DDBJ databases">
        <authorList>
            <consortium name="Pathogen Informatics"/>
        </authorList>
    </citation>
    <scope>NUCLEOTIDE SEQUENCE [LARGE SCALE GENOMIC DNA]</scope>
    <source>
        <strain evidence="3 5">3012STDY7078520</strain>
    </source>
</reference>
<dbReference type="Proteomes" id="UP000386281">
    <property type="component" value="Unassembled WGS sequence"/>
</dbReference>
<evidence type="ECO:0000313" key="2">
    <source>
        <dbReference type="EMBL" id="QPS32409.1"/>
    </source>
</evidence>
<gene>
    <name evidence="1" type="ORF">AVW13_01110</name>
    <name evidence="2" type="ORF">I6G59_10260</name>
    <name evidence="3" type="ORF">NCTC12391_00758</name>
</gene>
<dbReference type="EMBL" id="CP065682">
    <property type="protein sequence ID" value="QPS32409.1"/>
    <property type="molecule type" value="Genomic_DNA"/>
</dbReference>
<evidence type="ECO:0000313" key="1">
    <source>
        <dbReference type="EMBL" id="KZE22121.1"/>
    </source>
</evidence>
<reference evidence="1" key="2">
    <citation type="submission" date="2016-01" db="EMBL/GenBank/DDBJ databases">
        <authorList>
            <person name="Hong K.W."/>
        </authorList>
    </citation>
    <scope>NUCLEOTIDE SEQUENCE</scope>
    <source>
        <strain evidence="1">M40</strain>
    </source>
</reference>
<evidence type="ECO:0000313" key="3">
    <source>
        <dbReference type="EMBL" id="VEW11583.1"/>
    </source>
</evidence>
<dbReference type="EMBL" id="CAACXN010000014">
    <property type="protein sequence ID" value="VEW11583.1"/>
    <property type="molecule type" value="Genomic_DNA"/>
</dbReference>
<reference evidence="4" key="1">
    <citation type="submission" date="2016-01" db="EMBL/GenBank/DDBJ databases">
        <title>Draft genome of Chromobacterium sp. F49.</title>
        <authorList>
            <person name="Hong K.W."/>
        </authorList>
    </citation>
    <scope>NUCLEOTIDE SEQUENCE [LARGE SCALE GENOMIC DNA]</scope>
    <source>
        <strain evidence="4">M40</strain>
    </source>
</reference>
<evidence type="ECO:0000313" key="5">
    <source>
        <dbReference type="Proteomes" id="UP000386281"/>
    </source>
</evidence>
<dbReference type="KEGG" id="bcau:I6G59_10260"/>
<sequence>MELSRRFRPPRWTDARLLVGAVLVIAAIVATYLLVGAATATTRVWASAAALVPGQAVSADDLVVAEVNLADVGEKYLSAETALPADTSVRTVIAPGELVPASAVAPMAELEGRIVAIDVPGSVPSVVDTGSLVDVWAQPDSSGLDEAEAEPEQLVSAAPVAHITRDVGSFGVGDGARIEVFVPTEALAQVLAALDGGSVLSVVGAPGAVGAP</sequence>
<reference evidence="2 6" key="4">
    <citation type="submission" date="2020-12" db="EMBL/GenBank/DDBJ databases">
        <title>FDA dAtabase for Regulatory Grade micrObial Sequences (FDA-ARGOS): Supporting development and validation of Infectious Disease Dx tests.</title>
        <authorList>
            <person name="Sproer C."/>
            <person name="Gronow S."/>
            <person name="Severitt S."/>
            <person name="Schroder I."/>
            <person name="Tallon L."/>
            <person name="Sadzewicz L."/>
            <person name="Zhao X."/>
            <person name="Boylan J."/>
            <person name="Ott S."/>
            <person name="Bowen H."/>
            <person name="Vavikolanu K."/>
            <person name="Mehta A."/>
            <person name="Aluvathingal J."/>
            <person name="Nadendla S."/>
            <person name="Lowell S."/>
            <person name="Myers T."/>
            <person name="Yan Y."/>
            <person name="Sichtig H."/>
        </authorList>
    </citation>
    <scope>NUCLEOTIDE SEQUENCE [LARGE SCALE GENOMIC DNA]</scope>
    <source>
        <strain evidence="2 6">FDAARGOS_902</strain>
    </source>
</reference>
<dbReference type="Proteomes" id="UP000594979">
    <property type="component" value="Chromosome"/>
</dbReference>
<dbReference type="GeneID" id="99772392"/>
<dbReference type="Proteomes" id="UP000076612">
    <property type="component" value="Unassembled WGS sequence"/>
</dbReference>
<dbReference type="RefSeq" id="WP_009374869.1">
    <property type="nucleotide sequence ID" value="NZ_CAACXN010000014.1"/>
</dbReference>
<name>A0A165EAM8_9MICO</name>